<gene>
    <name evidence="1" type="ORF">FWK35_00028383</name>
</gene>
<evidence type="ECO:0000313" key="2">
    <source>
        <dbReference type="Proteomes" id="UP000478052"/>
    </source>
</evidence>
<name>A0A6G0VZ57_APHCR</name>
<proteinExistence type="predicted"/>
<dbReference type="EMBL" id="VUJU01010265">
    <property type="protein sequence ID" value="KAF0714998.1"/>
    <property type="molecule type" value="Genomic_DNA"/>
</dbReference>
<comment type="caution">
    <text evidence="1">The sequence shown here is derived from an EMBL/GenBank/DDBJ whole genome shotgun (WGS) entry which is preliminary data.</text>
</comment>
<dbReference type="AlphaFoldDB" id="A0A6G0VZ57"/>
<reference evidence="1 2" key="1">
    <citation type="submission" date="2019-08" db="EMBL/GenBank/DDBJ databases">
        <title>Whole genome of Aphis craccivora.</title>
        <authorList>
            <person name="Voronova N.V."/>
            <person name="Shulinski R.S."/>
            <person name="Bandarenka Y.V."/>
            <person name="Zhorov D.G."/>
            <person name="Warner D."/>
        </authorList>
    </citation>
    <scope>NUCLEOTIDE SEQUENCE [LARGE SCALE GENOMIC DNA]</scope>
    <source>
        <strain evidence="1">180601</strain>
        <tissue evidence="1">Whole Body</tissue>
    </source>
</reference>
<dbReference type="OrthoDB" id="10414254at2759"/>
<dbReference type="Proteomes" id="UP000478052">
    <property type="component" value="Unassembled WGS sequence"/>
</dbReference>
<keyword evidence="2" id="KW-1185">Reference proteome</keyword>
<sequence length="33" mass="3917">MIETNHVITPINAPFIREMYQEYLVAHTSNERV</sequence>
<organism evidence="1 2">
    <name type="scientific">Aphis craccivora</name>
    <name type="common">Cowpea aphid</name>
    <dbReference type="NCBI Taxonomy" id="307492"/>
    <lineage>
        <taxon>Eukaryota</taxon>
        <taxon>Metazoa</taxon>
        <taxon>Ecdysozoa</taxon>
        <taxon>Arthropoda</taxon>
        <taxon>Hexapoda</taxon>
        <taxon>Insecta</taxon>
        <taxon>Pterygota</taxon>
        <taxon>Neoptera</taxon>
        <taxon>Paraneoptera</taxon>
        <taxon>Hemiptera</taxon>
        <taxon>Sternorrhyncha</taxon>
        <taxon>Aphidomorpha</taxon>
        <taxon>Aphidoidea</taxon>
        <taxon>Aphididae</taxon>
        <taxon>Aphidini</taxon>
        <taxon>Aphis</taxon>
        <taxon>Aphis</taxon>
    </lineage>
</organism>
<accession>A0A6G0VZ57</accession>
<evidence type="ECO:0000313" key="1">
    <source>
        <dbReference type="EMBL" id="KAF0714998.1"/>
    </source>
</evidence>
<protein>
    <submittedName>
        <fullName evidence="1">Uncharacterized protein</fullName>
    </submittedName>
</protein>